<organism evidence="3 4">
    <name type="scientific">Pontibacter lucknowensis</name>
    <dbReference type="NCBI Taxonomy" id="1077936"/>
    <lineage>
        <taxon>Bacteria</taxon>
        <taxon>Pseudomonadati</taxon>
        <taxon>Bacteroidota</taxon>
        <taxon>Cytophagia</taxon>
        <taxon>Cytophagales</taxon>
        <taxon>Hymenobacteraceae</taxon>
        <taxon>Pontibacter</taxon>
    </lineage>
</organism>
<feature type="signal peptide" evidence="1">
    <location>
        <begin position="1"/>
        <end position="21"/>
    </location>
</feature>
<dbReference type="InterPro" id="IPR032710">
    <property type="entry name" value="NTF2-like_dom_sf"/>
</dbReference>
<reference evidence="4" key="1">
    <citation type="submission" date="2017-01" db="EMBL/GenBank/DDBJ databases">
        <authorList>
            <person name="Varghese N."/>
            <person name="Submissions S."/>
        </authorList>
    </citation>
    <scope>NUCLEOTIDE SEQUENCE [LARGE SCALE GENOMIC DNA]</scope>
    <source>
        <strain evidence="4">DM9</strain>
    </source>
</reference>
<evidence type="ECO:0000313" key="4">
    <source>
        <dbReference type="Proteomes" id="UP000185924"/>
    </source>
</evidence>
<accession>A0A1N6Z8M9</accession>
<dbReference type="Gene3D" id="3.10.450.50">
    <property type="match status" value="1"/>
</dbReference>
<dbReference type="AlphaFoldDB" id="A0A1N6Z8M9"/>
<feature type="domain" description="SnoaL-like" evidence="2">
    <location>
        <begin position="38"/>
        <end position="133"/>
    </location>
</feature>
<dbReference type="EMBL" id="FTNM01000004">
    <property type="protein sequence ID" value="SIR23096.1"/>
    <property type="molecule type" value="Genomic_DNA"/>
</dbReference>
<name>A0A1N6Z8M9_9BACT</name>
<dbReference type="SUPFAM" id="SSF54427">
    <property type="entry name" value="NTF2-like"/>
    <property type="match status" value="1"/>
</dbReference>
<protein>
    <recommendedName>
        <fullName evidence="2">SnoaL-like domain-containing protein</fullName>
    </recommendedName>
</protein>
<evidence type="ECO:0000259" key="2">
    <source>
        <dbReference type="Pfam" id="PF12680"/>
    </source>
</evidence>
<proteinExistence type="predicted"/>
<feature type="chain" id="PRO_5012387879" description="SnoaL-like domain-containing protein" evidence="1">
    <location>
        <begin position="22"/>
        <end position="142"/>
    </location>
</feature>
<gene>
    <name evidence="3" type="ORF">SAMN05421545_2821</name>
</gene>
<evidence type="ECO:0000256" key="1">
    <source>
        <dbReference type="SAM" id="SignalP"/>
    </source>
</evidence>
<keyword evidence="4" id="KW-1185">Reference proteome</keyword>
<dbReference type="Proteomes" id="UP000185924">
    <property type="component" value="Unassembled WGS sequence"/>
</dbReference>
<dbReference type="Pfam" id="PF12680">
    <property type="entry name" value="SnoaL_2"/>
    <property type="match status" value="1"/>
</dbReference>
<evidence type="ECO:0000313" key="3">
    <source>
        <dbReference type="EMBL" id="SIR23096.1"/>
    </source>
</evidence>
<dbReference type="STRING" id="1077936.SAMN05421545_2821"/>
<dbReference type="InterPro" id="IPR037401">
    <property type="entry name" value="SnoaL-like"/>
</dbReference>
<keyword evidence="1" id="KW-0732">Signal</keyword>
<dbReference type="OrthoDB" id="9797498at2"/>
<sequence length="142" mass="16014">MIKKYLLPLTILLFSSIPAMSQSKPETPAVVKPVELQLKGYNSRDIDLFASAFSDTVKVYRQPGVLTYQGRDELHKRYGAMFSSTPDLHCEIVNRIVAGDVVIDQEKVQRKKGEPRTDAIAVYRVKDGLIVEVTFIPPYNTQ</sequence>